<dbReference type="GO" id="GO:0004672">
    <property type="term" value="F:protein kinase activity"/>
    <property type="evidence" value="ECO:0007669"/>
    <property type="project" value="InterPro"/>
</dbReference>
<dbReference type="Proteomes" id="UP000178526">
    <property type="component" value="Unassembled WGS sequence"/>
</dbReference>
<dbReference type="EMBL" id="MGDB01000114">
    <property type="protein sequence ID" value="OGL39617.1"/>
    <property type="molecule type" value="Genomic_DNA"/>
</dbReference>
<evidence type="ECO:0000313" key="4">
    <source>
        <dbReference type="EMBL" id="OGL39617.1"/>
    </source>
</evidence>
<dbReference type="InterPro" id="IPR050154">
    <property type="entry name" value="UbiB_kinase"/>
</dbReference>
<dbReference type="PROSITE" id="PS50011">
    <property type="entry name" value="PROTEIN_KINASE_DOM"/>
    <property type="match status" value="1"/>
</dbReference>
<dbReference type="PANTHER" id="PTHR10566:SF113">
    <property type="entry name" value="PROTEIN ACTIVITY OF BC1 COMPLEX KINASE 7, CHLOROPLASTIC"/>
    <property type="match status" value="1"/>
</dbReference>
<proteinExistence type="inferred from homology"/>
<dbReference type="InterPro" id="IPR011009">
    <property type="entry name" value="Kinase-like_dom_sf"/>
</dbReference>
<reference evidence="4 5" key="1">
    <citation type="journal article" date="2016" name="Nat. Commun.">
        <title>Thousands of microbial genomes shed light on interconnected biogeochemical processes in an aquifer system.</title>
        <authorList>
            <person name="Anantharaman K."/>
            <person name="Brown C.T."/>
            <person name="Hug L.A."/>
            <person name="Sharon I."/>
            <person name="Castelle C.J."/>
            <person name="Probst A.J."/>
            <person name="Thomas B.C."/>
            <person name="Singh A."/>
            <person name="Wilkins M.J."/>
            <person name="Karaoz U."/>
            <person name="Brodie E.L."/>
            <person name="Williams K.H."/>
            <person name="Hubbard S.S."/>
            <person name="Banfield J.F."/>
        </authorList>
    </citation>
    <scope>NUCLEOTIDE SEQUENCE [LARGE SCALE GENOMIC DNA]</scope>
</reference>
<dbReference type="InterPro" id="IPR000719">
    <property type="entry name" value="Prot_kinase_dom"/>
</dbReference>
<protein>
    <recommendedName>
        <fullName evidence="3">Protein kinase domain-containing protein</fullName>
    </recommendedName>
</protein>
<keyword evidence="2" id="KW-1133">Transmembrane helix</keyword>
<feature type="transmembrane region" description="Helical" evidence="2">
    <location>
        <begin position="506"/>
        <end position="526"/>
    </location>
</feature>
<gene>
    <name evidence="4" type="ORF">A2042_08320</name>
</gene>
<comment type="similarity">
    <text evidence="1">Belongs to the protein kinase superfamily. ADCK protein kinase family.</text>
</comment>
<evidence type="ECO:0000259" key="3">
    <source>
        <dbReference type="PROSITE" id="PS50011"/>
    </source>
</evidence>
<comment type="caution">
    <text evidence="4">The sequence shown here is derived from an EMBL/GenBank/DDBJ whole genome shotgun (WGS) entry which is preliminary data.</text>
</comment>
<dbReference type="SUPFAM" id="SSF56112">
    <property type="entry name" value="Protein kinase-like (PK-like)"/>
    <property type="match status" value="1"/>
</dbReference>
<dbReference type="Pfam" id="PF03109">
    <property type="entry name" value="ABC1"/>
    <property type="match status" value="1"/>
</dbReference>
<feature type="transmembrane region" description="Helical" evidence="2">
    <location>
        <begin position="483"/>
        <end position="500"/>
    </location>
</feature>
<name>A0A1F7RF67_9BACT</name>
<dbReference type="Gene3D" id="1.10.510.10">
    <property type="entry name" value="Transferase(Phosphotransferase) domain 1"/>
    <property type="match status" value="1"/>
</dbReference>
<evidence type="ECO:0000256" key="2">
    <source>
        <dbReference type="SAM" id="Phobius"/>
    </source>
</evidence>
<dbReference type="CDD" id="cd05121">
    <property type="entry name" value="ABC1_ADCK3-like"/>
    <property type="match status" value="1"/>
</dbReference>
<keyword evidence="2" id="KW-0472">Membrane</keyword>
<keyword evidence="2" id="KW-0812">Transmembrane</keyword>
<accession>A0A1F7RF67</accession>
<dbReference type="GO" id="GO:0005524">
    <property type="term" value="F:ATP binding"/>
    <property type="evidence" value="ECO:0007669"/>
    <property type="project" value="InterPro"/>
</dbReference>
<dbReference type="InterPro" id="IPR004147">
    <property type="entry name" value="ABC1_dom"/>
</dbReference>
<dbReference type="AlphaFoldDB" id="A0A1F7RF67"/>
<evidence type="ECO:0000313" key="5">
    <source>
        <dbReference type="Proteomes" id="UP000178526"/>
    </source>
</evidence>
<feature type="domain" description="Protein kinase" evidence="3">
    <location>
        <begin position="113"/>
        <end position="468"/>
    </location>
</feature>
<sequence length="554" mass="63682">MIIRSLIVFFNLLPFVLSFLRDQRKFIFFGSSLIVTKAAHLKRAKKLTAKIAHLGPTFIKLTQILSSRADLLPEIYLNQLSTLQDKVPPLETKKIIKVVENEFNKPIGEIFEKFSDESIAAASLGQVHRATFKGEDVVVKVLRPGVEELISVDISILMIIINFLLRVFPTHEINILSTIVREFSKIIKEEMNFSREAENVLRFQKNFAGNENIIIPDVYMELNTKRVLVLKYYKGIKIDQIEELTRINLDIKKILENLIIIYSQQVLIDGFFHADPHPGNIFVNQEGKIILLDFGMVITIDEETKRELVKTAIAGANRNFDGLMEGLSMHPSGPEINLTVLKDAAEMMMNIFDKKKISKKRIKELSNEIFNTFYHFPLNLPSNLVYLFKTAILIEGIGMKYDPDFNGIKDGTPIVKKMFGKALKEPPVEIMDFVFSKFRDLYKLTQNLEKVMRLAGREQFRVRLHPVDIAWLEGIFSYMFRRVLVSITATSIALVGAILYLRIESIWLLLISFGLAGFLLLVTFALPARRVFNPAEWHRKRVERDIEEKFPFVS</sequence>
<evidence type="ECO:0000256" key="1">
    <source>
        <dbReference type="ARBA" id="ARBA00009670"/>
    </source>
</evidence>
<dbReference type="PANTHER" id="PTHR10566">
    <property type="entry name" value="CHAPERONE-ACTIVITY OF BC1 COMPLEX CABC1 -RELATED"/>
    <property type="match status" value="1"/>
</dbReference>
<organism evidence="4 5">
    <name type="scientific">Candidatus Schekmanbacteria bacterium GWA2_38_11</name>
    <dbReference type="NCBI Taxonomy" id="1817876"/>
    <lineage>
        <taxon>Bacteria</taxon>
        <taxon>Candidatus Schekmaniibacteriota</taxon>
    </lineage>
</organism>